<gene>
    <name evidence="1" type="ORF">BCR39DRAFT_503750</name>
</gene>
<proteinExistence type="predicted"/>
<dbReference type="Proteomes" id="UP000193986">
    <property type="component" value="Unassembled WGS sequence"/>
</dbReference>
<organism evidence="1 2">
    <name type="scientific">Naematelia encephala</name>
    <dbReference type="NCBI Taxonomy" id="71784"/>
    <lineage>
        <taxon>Eukaryota</taxon>
        <taxon>Fungi</taxon>
        <taxon>Dikarya</taxon>
        <taxon>Basidiomycota</taxon>
        <taxon>Agaricomycotina</taxon>
        <taxon>Tremellomycetes</taxon>
        <taxon>Tremellales</taxon>
        <taxon>Naemateliaceae</taxon>
        <taxon>Naematelia</taxon>
    </lineage>
</organism>
<sequence length="138" mass="15194">MLARMTSAFGGGGGGGGMGLGGAFMGVQVELQQLKSAPVLNPHFHMVDKYLDCLNRLMDALITTQGPAMGVKTWLIEVQTLTRLVQKRAFQRLPLTPQERMAILNFANYWRQNVSAPYFMGRPEAQIVLIALSELATR</sequence>
<comment type="caution">
    <text evidence="1">The sequence shown here is derived from an EMBL/GenBank/DDBJ whole genome shotgun (WGS) entry which is preliminary data.</text>
</comment>
<dbReference type="InParanoid" id="A0A1Y2BH63"/>
<protein>
    <submittedName>
        <fullName evidence="1">Uncharacterized protein</fullName>
    </submittedName>
</protein>
<keyword evidence="2" id="KW-1185">Reference proteome</keyword>
<dbReference type="AlphaFoldDB" id="A0A1Y2BH63"/>
<dbReference type="OrthoDB" id="2589846at2759"/>
<name>A0A1Y2BH63_9TREE</name>
<evidence type="ECO:0000313" key="2">
    <source>
        <dbReference type="Proteomes" id="UP000193986"/>
    </source>
</evidence>
<accession>A0A1Y2BH63</accession>
<reference evidence="1 2" key="1">
    <citation type="submission" date="2016-07" db="EMBL/GenBank/DDBJ databases">
        <title>Pervasive Adenine N6-methylation of Active Genes in Fungi.</title>
        <authorList>
            <consortium name="DOE Joint Genome Institute"/>
            <person name="Mondo S.J."/>
            <person name="Dannebaum R.O."/>
            <person name="Kuo R.C."/>
            <person name="Labutti K."/>
            <person name="Haridas S."/>
            <person name="Kuo A."/>
            <person name="Salamov A."/>
            <person name="Ahrendt S.R."/>
            <person name="Lipzen A."/>
            <person name="Sullivan W."/>
            <person name="Andreopoulos W.B."/>
            <person name="Clum A."/>
            <person name="Lindquist E."/>
            <person name="Daum C."/>
            <person name="Ramamoorthy G.K."/>
            <person name="Gryganskyi A."/>
            <person name="Culley D."/>
            <person name="Magnuson J.K."/>
            <person name="James T.Y."/>
            <person name="O'Malley M.A."/>
            <person name="Stajich J.E."/>
            <person name="Spatafora J.W."/>
            <person name="Visel A."/>
            <person name="Grigoriev I.V."/>
        </authorList>
    </citation>
    <scope>NUCLEOTIDE SEQUENCE [LARGE SCALE GENOMIC DNA]</scope>
    <source>
        <strain evidence="1 2">68-887.2</strain>
    </source>
</reference>
<evidence type="ECO:0000313" key="1">
    <source>
        <dbReference type="EMBL" id="ORY34096.1"/>
    </source>
</evidence>
<dbReference type="EMBL" id="MCFC01000004">
    <property type="protein sequence ID" value="ORY34096.1"/>
    <property type="molecule type" value="Genomic_DNA"/>
</dbReference>